<proteinExistence type="predicted"/>
<reference evidence="1 2" key="1">
    <citation type="submission" date="2024-04" db="EMBL/GenBank/DDBJ databases">
        <authorList>
            <person name="Fracassetti M."/>
        </authorList>
    </citation>
    <scope>NUCLEOTIDE SEQUENCE [LARGE SCALE GENOMIC DNA]</scope>
</reference>
<keyword evidence="2" id="KW-1185">Reference proteome</keyword>
<dbReference type="AlphaFoldDB" id="A0AAV2EE66"/>
<sequence>MLLKPNSNMMCLEKGEKFHAVHLLREDGPHSALSTMKDLKGFKKKEPAFLVSLKMEEEGGSMGTTTPIIDGVLEKFDDVMQKE</sequence>
<evidence type="ECO:0000313" key="2">
    <source>
        <dbReference type="Proteomes" id="UP001497516"/>
    </source>
</evidence>
<accession>A0AAV2EE66</accession>
<name>A0AAV2EE66_9ROSI</name>
<organism evidence="1 2">
    <name type="scientific">Linum trigynum</name>
    <dbReference type="NCBI Taxonomy" id="586398"/>
    <lineage>
        <taxon>Eukaryota</taxon>
        <taxon>Viridiplantae</taxon>
        <taxon>Streptophyta</taxon>
        <taxon>Embryophyta</taxon>
        <taxon>Tracheophyta</taxon>
        <taxon>Spermatophyta</taxon>
        <taxon>Magnoliopsida</taxon>
        <taxon>eudicotyledons</taxon>
        <taxon>Gunneridae</taxon>
        <taxon>Pentapetalae</taxon>
        <taxon>rosids</taxon>
        <taxon>fabids</taxon>
        <taxon>Malpighiales</taxon>
        <taxon>Linaceae</taxon>
        <taxon>Linum</taxon>
    </lineage>
</organism>
<gene>
    <name evidence="1" type="ORF">LTRI10_LOCUS25436</name>
</gene>
<dbReference type="EMBL" id="OZ034817">
    <property type="protein sequence ID" value="CAL1384210.1"/>
    <property type="molecule type" value="Genomic_DNA"/>
</dbReference>
<evidence type="ECO:0000313" key="1">
    <source>
        <dbReference type="EMBL" id="CAL1384210.1"/>
    </source>
</evidence>
<dbReference type="Proteomes" id="UP001497516">
    <property type="component" value="Chromosome 4"/>
</dbReference>
<protein>
    <submittedName>
        <fullName evidence="1">Uncharacterized protein</fullName>
    </submittedName>
</protein>